<name>K9UFF5_CHAP6</name>
<dbReference type="eggNOG" id="COG4974">
    <property type="taxonomic scope" value="Bacteria"/>
</dbReference>
<dbReference type="GO" id="GO:0006310">
    <property type="term" value="P:DNA recombination"/>
    <property type="evidence" value="ECO:0007669"/>
    <property type="project" value="UniProtKB-KW"/>
</dbReference>
<evidence type="ECO:0000256" key="5">
    <source>
        <dbReference type="PROSITE-ProRule" id="PRU01248"/>
    </source>
</evidence>
<dbReference type="AlphaFoldDB" id="K9UFF5"/>
<keyword evidence="2" id="KW-0229">DNA integration</keyword>
<evidence type="ECO:0000259" key="6">
    <source>
        <dbReference type="PROSITE" id="PS51898"/>
    </source>
</evidence>
<dbReference type="SUPFAM" id="SSF56349">
    <property type="entry name" value="DNA breaking-rejoining enzymes"/>
    <property type="match status" value="1"/>
</dbReference>
<dbReference type="PROSITE" id="PS51898">
    <property type="entry name" value="TYR_RECOMBINASE"/>
    <property type="match status" value="1"/>
</dbReference>
<dbReference type="InterPro" id="IPR013762">
    <property type="entry name" value="Integrase-like_cat_sf"/>
</dbReference>
<dbReference type="Proteomes" id="UP000010366">
    <property type="component" value="Chromosome"/>
</dbReference>
<dbReference type="GO" id="GO:0003677">
    <property type="term" value="F:DNA binding"/>
    <property type="evidence" value="ECO:0007669"/>
    <property type="project" value="UniProtKB-UniRule"/>
</dbReference>
<evidence type="ECO:0000256" key="4">
    <source>
        <dbReference type="ARBA" id="ARBA00023172"/>
    </source>
</evidence>
<keyword evidence="4" id="KW-0233">DNA recombination</keyword>
<dbReference type="Pfam" id="PF00589">
    <property type="entry name" value="Phage_integrase"/>
    <property type="match status" value="1"/>
</dbReference>
<dbReference type="PANTHER" id="PTHR30349:SF41">
    <property type="entry name" value="INTEGRASE_RECOMBINASE PROTEIN MJ0367-RELATED"/>
    <property type="match status" value="1"/>
</dbReference>
<dbReference type="STRING" id="1173020.Cha6605_2066"/>
<dbReference type="InterPro" id="IPR050090">
    <property type="entry name" value="Tyrosine_recombinase_XerCD"/>
</dbReference>
<feature type="domain" description="Core-binding (CB)" evidence="7">
    <location>
        <begin position="17"/>
        <end position="105"/>
    </location>
</feature>
<dbReference type="PROSITE" id="PS51900">
    <property type="entry name" value="CB"/>
    <property type="match status" value="1"/>
</dbReference>
<evidence type="ECO:0000256" key="2">
    <source>
        <dbReference type="ARBA" id="ARBA00022908"/>
    </source>
</evidence>
<evidence type="ECO:0000256" key="1">
    <source>
        <dbReference type="ARBA" id="ARBA00008857"/>
    </source>
</evidence>
<protein>
    <submittedName>
        <fullName evidence="8">Site-specific recombinase XerD</fullName>
    </submittedName>
</protein>
<proteinExistence type="inferred from homology"/>
<dbReference type="InterPro" id="IPR044068">
    <property type="entry name" value="CB"/>
</dbReference>
<feature type="domain" description="Tyr recombinase" evidence="6">
    <location>
        <begin position="129"/>
        <end position="330"/>
    </location>
</feature>
<dbReference type="PATRIC" id="fig|1173020.3.peg.2348"/>
<dbReference type="OrthoDB" id="504361at2"/>
<evidence type="ECO:0000259" key="7">
    <source>
        <dbReference type="PROSITE" id="PS51900"/>
    </source>
</evidence>
<dbReference type="GO" id="GO:0015074">
    <property type="term" value="P:DNA integration"/>
    <property type="evidence" value="ECO:0007669"/>
    <property type="project" value="UniProtKB-KW"/>
</dbReference>
<dbReference type="InterPro" id="IPR004107">
    <property type="entry name" value="Integrase_SAM-like_N"/>
</dbReference>
<dbReference type="KEGG" id="cmp:Cha6605_2066"/>
<accession>K9UFF5</accession>
<dbReference type="InterPro" id="IPR002104">
    <property type="entry name" value="Integrase_catalytic"/>
</dbReference>
<dbReference type="Pfam" id="PF02899">
    <property type="entry name" value="Phage_int_SAM_1"/>
    <property type="match status" value="1"/>
</dbReference>
<dbReference type="InterPro" id="IPR010998">
    <property type="entry name" value="Integrase_recombinase_N"/>
</dbReference>
<dbReference type="HOGENOM" id="CLU_027562_9_6_3"/>
<dbReference type="RefSeq" id="WP_015159322.1">
    <property type="nucleotide sequence ID" value="NC_019697.1"/>
</dbReference>
<evidence type="ECO:0000313" key="8">
    <source>
        <dbReference type="EMBL" id="AFY93161.1"/>
    </source>
</evidence>
<keyword evidence="3 5" id="KW-0238">DNA-binding</keyword>
<evidence type="ECO:0000256" key="3">
    <source>
        <dbReference type="ARBA" id="ARBA00023125"/>
    </source>
</evidence>
<dbReference type="Gene3D" id="1.10.443.10">
    <property type="entry name" value="Intergrase catalytic core"/>
    <property type="match status" value="1"/>
</dbReference>
<keyword evidence="9" id="KW-1185">Reference proteome</keyword>
<evidence type="ECO:0000313" key="9">
    <source>
        <dbReference type="Proteomes" id="UP000010366"/>
    </source>
</evidence>
<dbReference type="PANTHER" id="PTHR30349">
    <property type="entry name" value="PHAGE INTEGRASE-RELATED"/>
    <property type="match status" value="1"/>
</dbReference>
<dbReference type="EMBL" id="CP003600">
    <property type="protein sequence ID" value="AFY93161.1"/>
    <property type="molecule type" value="Genomic_DNA"/>
</dbReference>
<organism evidence="8 9">
    <name type="scientific">Chamaesiphon minutus (strain ATCC 27169 / PCC 6605)</name>
    <dbReference type="NCBI Taxonomy" id="1173020"/>
    <lineage>
        <taxon>Bacteria</taxon>
        <taxon>Bacillati</taxon>
        <taxon>Cyanobacteriota</taxon>
        <taxon>Cyanophyceae</taxon>
        <taxon>Gomontiellales</taxon>
        <taxon>Chamaesiphonaceae</taxon>
        <taxon>Chamaesiphon</taxon>
    </lineage>
</organism>
<sequence>MQKTPVSNLPSATPFNLNADELIAAFTNFLQFDVGAGGASAETIRTYWCEVRYYLLWCQTNQLQPLTVTRDQIKIYRHHLVQKKYKPTTISLKLVAISRMYDAAMEYGLLISNPVWGVKPPKQRSDPAERITYLTADEAQAFLQAPLNKPASLKTLRDQLLLGIMTLEGARTMEVHRANVKDIVRGVMGVGITVTSKQQQRIVPLIPELVDLLDRYLLSRRKAGYSIAGMTPLFINLYYRPRNLKASEQDFRLSRRGVRKIVDGYLNALDLKYGEGRTLSAHSLRHTAGTLAIQSGASLRQVQDLLGHADPRTTAIYTHVGDRWLNNPALNLGIKLTPD</sequence>
<gene>
    <name evidence="8" type="ORF">Cha6605_2066</name>
</gene>
<dbReference type="InterPro" id="IPR011010">
    <property type="entry name" value="DNA_brk_join_enz"/>
</dbReference>
<reference evidence="8 9" key="1">
    <citation type="submission" date="2012-05" db="EMBL/GenBank/DDBJ databases">
        <title>Finished chromosome of genome of Chamaesiphon sp. PCC 6605.</title>
        <authorList>
            <consortium name="US DOE Joint Genome Institute"/>
            <person name="Gugger M."/>
            <person name="Coursin T."/>
            <person name="Rippka R."/>
            <person name="Tandeau De Marsac N."/>
            <person name="Huntemann M."/>
            <person name="Wei C.-L."/>
            <person name="Han J."/>
            <person name="Detter J.C."/>
            <person name="Han C."/>
            <person name="Tapia R."/>
            <person name="Chen A."/>
            <person name="Kyrpides N."/>
            <person name="Mavromatis K."/>
            <person name="Markowitz V."/>
            <person name="Szeto E."/>
            <person name="Ivanova N."/>
            <person name="Pagani I."/>
            <person name="Pati A."/>
            <person name="Goodwin L."/>
            <person name="Nordberg H.P."/>
            <person name="Cantor M.N."/>
            <person name="Hua S.X."/>
            <person name="Woyke T."/>
            <person name="Kerfeld C.A."/>
        </authorList>
    </citation>
    <scope>NUCLEOTIDE SEQUENCE [LARGE SCALE GENOMIC DNA]</scope>
    <source>
        <strain evidence="9">ATCC 27169 / PCC 6605</strain>
    </source>
</reference>
<dbReference type="Gene3D" id="1.10.150.130">
    <property type="match status" value="1"/>
</dbReference>
<comment type="similarity">
    <text evidence="1">Belongs to the 'phage' integrase family.</text>
</comment>